<sequence length="438" mass="48360">MRASSLNNGGGTLVDQLNGVTSQLDKFRFGNSNNPTQQQQQQQSPIGPKTAASIVASGLNKGVPGSPIYTPGPVGQINRNGLYQHQQSIPFGNENDFPILGSRQSPSIFGHLPTTSFGNGQQSLASSISSTANYGSKDASGSMAGLQRMPYANLMRGPFDGSVTNTNLMRGPFDGSVTNSEFNIQNEDFPALPSANLQQRQMSVSDSLNGEKDEIYKKTVPQRGIHTMSDTVTNIPPGMLGDQFGMAGVLTFLRTLDKSQGLTTLALGHDLTNLGLNLNSPERNLYQSFGGPFSDHSARTQDIECAVPDEYRTSSHIKEKLPPVKLAKLADDTLFFLFYNCPNEAYQMVAANELYQRDWRYHKTLQAWLTRATFTGVKEQTTQYEKGAYHVFDPVQWRKIPKEMTLEYKELEQKPTAPTEFNTAIQQPPPRRKDEPPR</sequence>
<dbReference type="Proteomes" id="UP000887576">
    <property type="component" value="Unplaced"/>
</dbReference>
<reference evidence="2" key="1">
    <citation type="submission" date="2022-11" db="UniProtKB">
        <authorList>
            <consortium name="WormBaseParasite"/>
        </authorList>
    </citation>
    <scope>IDENTIFICATION</scope>
</reference>
<evidence type="ECO:0000313" key="2">
    <source>
        <dbReference type="WBParaSite" id="JU765_v2.g20713.t3"/>
    </source>
</evidence>
<accession>A0AC34QZ85</accession>
<organism evidence="1 2">
    <name type="scientific">Panagrolaimus sp. JU765</name>
    <dbReference type="NCBI Taxonomy" id="591449"/>
    <lineage>
        <taxon>Eukaryota</taxon>
        <taxon>Metazoa</taxon>
        <taxon>Ecdysozoa</taxon>
        <taxon>Nematoda</taxon>
        <taxon>Chromadorea</taxon>
        <taxon>Rhabditida</taxon>
        <taxon>Tylenchina</taxon>
        <taxon>Panagrolaimomorpha</taxon>
        <taxon>Panagrolaimoidea</taxon>
        <taxon>Panagrolaimidae</taxon>
        <taxon>Panagrolaimus</taxon>
    </lineage>
</organism>
<protein>
    <submittedName>
        <fullName evidence="2">NOT2/NOT3/NOT5 C-terminal domain-containing protein</fullName>
    </submittedName>
</protein>
<proteinExistence type="predicted"/>
<evidence type="ECO:0000313" key="1">
    <source>
        <dbReference type="Proteomes" id="UP000887576"/>
    </source>
</evidence>
<dbReference type="WBParaSite" id="JU765_v2.g20713.t3">
    <property type="protein sequence ID" value="JU765_v2.g20713.t3"/>
    <property type="gene ID" value="JU765_v2.g20713"/>
</dbReference>
<name>A0AC34QZ85_9BILA</name>